<keyword evidence="4 9" id="KW-0762">Sugar transport</keyword>
<feature type="region of interest" description="Disordered" evidence="10">
    <location>
        <begin position="290"/>
        <end position="320"/>
    </location>
</feature>
<evidence type="ECO:0000256" key="3">
    <source>
        <dbReference type="ARBA" id="ARBA00022448"/>
    </source>
</evidence>
<gene>
    <name evidence="11" type="ORF">CROS1312_LOCUS427</name>
</gene>
<feature type="transmembrane region" description="Helical" evidence="9">
    <location>
        <begin position="7"/>
        <end position="27"/>
    </location>
</feature>
<name>A0A7S2T7I4_9CHLO</name>
<evidence type="ECO:0000256" key="5">
    <source>
        <dbReference type="ARBA" id="ARBA00022692"/>
    </source>
</evidence>
<sequence>MSSAGDIVTKWVAPLFGVIIANLMFATPMRAVLQAKRDGDLGSLNPVPWPAITGNCMAWIGYSYYKRDWFVYAANQPGFIMGVFYSLTAIGLAKKDTRDVLVYIFLALCLLLPSVAVVLNLGLGDHADQETKSFVWGLLCNAILVVYYSAPLSTLVQVVKTKSAESLHWPSCECRNERAIEQKRERERAVADSTRGLTRHSVFPFLCFPSLPFHAKQTNENKGTMNLINGTCWVAYGFAIQDYFILSPNVAGVFLSIVQLTLVAVYKSNDEAGRQMSTRTFFFPSRSTLGAEEGGGHAQDSVGINRSNSQQRLVDGGDTP</sequence>
<dbReference type="Pfam" id="PF03083">
    <property type="entry name" value="MtN3_slv"/>
    <property type="match status" value="1"/>
</dbReference>
<evidence type="ECO:0000256" key="1">
    <source>
        <dbReference type="ARBA" id="ARBA00004127"/>
    </source>
</evidence>
<dbReference type="AlphaFoldDB" id="A0A7S2T7I4"/>
<reference evidence="11" key="1">
    <citation type="submission" date="2021-01" db="EMBL/GenBank/DDBJ databases">
        <authorList>
            <person name="Corre E."/>
            <person name="Pelletier E."/>
            <person name="Niang G."/>
            <person name="Scheremetjew M."/>
            <person name="Finn R."/>
            <person name="Kale V."/>
            <person name="Holt S."/>
            <person name="Cochrane G."/>
            <person name="Meng A."/>
            <person name="Brown T."/>
            <person name="Cohen L."/>
        </authorList>
    </citation>
    <scope>NUCLEOTIDE SEQUENCE</scope>
    <source>
        <strain evidence="11">RCC2335</strain>
    </source>
</reference>
<dbReference type="InterPro" id="IPR004316">
    <property type="entry name" value="SWEET_rpt"/>
</dbReference>
<evidence type="ECO:0000256" key="9">
    <source>
        <dbReference type="RuleBase" id="RU910715"/>
    </source>
</evidence>
<dbReference type="InterPro" id="IPR047664">
    <property type="entry name" value="SWEET"/>
</dbReference>
<dbReference type="EMBL" id="HBHM01000571">
    <property type="protein sequence ID" value="CAD9721161.1"/>
    <property type="molecule type" value="Transcribed_RNA"/>
</dbReference>
<evidence type="ECO:0000256" key="8">
    <source>
        <dbReference type="ARBA" id="ARBA00023136"/>
    </source>
</evidence>
<evidence type="ECO:0000256" key="6">
    <source>
        <dbReference type="ARBA" id="ARBA00022737"/>
    </source>
</evidence>
<evidence type="ECO:0000256" key="4">
    <source>
        <dbReference type="ARBA" id="ARBA00022597"/>
    </source>
</evidence>
<comment type="subcellular location">
    <subcellularLocation>
        <location evidence="1">Endomembrane system</location>
        <topology evidence="1">Multi-pass membrane protein</topology>
    </subcellularLocation>
</comment>
<dbReference type="GO" id="GO:0016020">
    <property type="term" value="C:membrane"/>
    <property type="evidence" value="ECO:0007669"/>
    <property type="project" value="InterPro"/>
</dbReference>
<keyword evidence="7 9" id="KW-1133">Transmembrane helix</keyword>
<dbReference type="Gene3D" id="1.20.1280.290">
    <property type="match status" value="2"/>
</dbReference>
<feature type="transmembrane region" description="Helical" evidence="9">
    <location>
        <begin position="77"/>
        <end position="94"/>
    </location>
</feature>
<feature type="compositionally biased region" description="Polar residues" evidence="10">
    <location>
        <begin position="302"/>
        <end position="312"/>
    </location>
</feature>
<organism evidence="11">
    <name type="scientific">Chloropicon roscoffensis</name>
    <dbReference type="NCBI Taxonomy" id="1461544"/>
    <lineage>
        <taxon>Eukaryota</taxon>
        <taxon>Viridiplantae</taxon>
        <taxon>Chlorophyta</taxon>
        <taxon>Chloropicophyceae</taxon>
        <taxon>Chloropicales</taxon>
        <taxon>Chloropicaceae</taxon>
        <taxon>Chloropicon</taxon>
    </lineage>
</organism>
<dbReference type="GO" id="GO:0051119">
    <property type="term" value="F:sugar transmembrane transporter activity"/>
    <property type="evidence" value="ECO:0007669"/>
    <property type="project" value="InterPro"/>
</dbReference>
<comment type="function">
    <text evidence="9">Mediates both low-affinity uptake and efflux of sugar across the membrane.</text>
</comment>
<evidence type="ECO:0000256" key="7">
    <source>
        <dbReference type="ARBA" id="ARBA00022989"/>
    </source>
</evidence>
<comment type="caution">
    <text evidence="9">Lacks conserved residue(s) required for the propagation of feature annotation.</text>
</comment>
<keyword evidence="5 9" id="KW-0812">Transmembrane</keyword>
<accession>A0A7S2T7I4</accession>
<keyword evidence="8 9" id="KW-0472">Membrane</keyword>
<feature type="transmembrane region" description="Helical" evidence="9">
    <location>
        <begin position="100"/>
        <end position="121"/>
    </location>
</feature>
<comment type="similarity">
    <text evidence="2 9">Belongs to the SWEET sugar transporter family.</text>
</comment>
<keyword evidence="6" id="KW-0677">Repeat</keyword>
<feature type="transmembrane region" description="Helical" evidence="9">
    <location>
        <begin position="133"/>
        <end position="150"/>
    </location>
</feature>
<proteinExistence type="inferred from homology"/>
<keyword evidence="3 9" id="KW-0813">Transport</keyword>
<dbReference type="PANTHER" id="PTHR10791:SF224">
    <property type="entry name" value="SUGAR TRANSPORTER SWEET"/>
    <property type="match status" value="1"/>
</dbReference>
<evidence type="ECO:0000256" key="2">
    <source>
        <dbReference type="ARBA" id="ARBA00007809"/>
    </source>
</evidence>
<dbReference type="GO" id="GO:0012505">
    <property type="term" value="C:endomembrane system"/>
    <property type="evidence" value="ECO:0007669"/>
    <property type="project" value="UniProtKB-SubCell"/>
</dbReference>
<dbReference type="PANTHER" id="PTHR10791">
    <property type="entry name" value="RAG1-ACTIVATING PROTEIN 1"/>
    <property type="match status" value="1"/>
</dbReference>
<evidence type="ECO:0000313" key="11">
    <source>
        <dbReference type="EMBL" id="CAD9721161.1"/>
    </source>
</evidence>
<protein>
    <recommendedName>
        <fullName evidence="9">Bidirectional sugar transporter SWEET</fullName>
    </recommendedName>
</protein>
<evidence type="ECO:0000256" key="10">
    <source>
        <dbReference type="SAM" id="MobiDB-lite"/>
    </source>
</evidence>
<feature type="transmembrane region" description="Helical" evidence="9">
    <location>
        <begin position="243"/>
        <end position="266"/>
    </location>
</feature>